<keyword evidence="5" id="KW-0460">Magnesium</keyword>
<accession>A0AA36HQP1</accession>
<comment type="caution">
    <text evidence="8">The sequence shown here is derived from an EMBL/GenBank/DDBJ whole genome shotgun (WGS) entry which is preliminary data.</text>
</comment>
<dbReference type="Pfam" id="PF03971">
    <property type="entry name" value="IDH"/>
    <property type="match status" value="1"/>
</dbReference>
<dbReference type="PANTHER" id="PTHR36999:SF1">
    <property type="entry name" value="ISOCITRATE DEHYDROGENASE (NADP(+))"/>
    <property type="match status" value="1"/>
</dbReference>
<dbReference type="GO" id="GO:0006097">
    <property type="term" value="P:glyoxylate cycle"/>
    <property type="evidence" value="ECO:0007669"/>
    <property type="project" value="UniProtKB-KW"/>
</dbReference>
<evidence type="ECO:0000313" key="8">
    <source>
        <dbReference type="EMBL" id="CAJ1373549.1"/>
    </source>
</evidence>
<dbReference type="Proteomes" id="UP001178507">
    <property type="component" value="Unassembled WGS sequence"/>
</dbReference>
<proteinExistence type="predicted"/>
<evidence type="ECO:0008006" key="10">
    <source>
        <dbReference type="Google" id="ProtNLM"/>
    </source>
</evidence>
<dbReference type="GO" id="GO:0004450">
    <property type="term" value="F:isocitrate dehydrogenase (NADP+) activity"/>
    <property type="evidence" value="ECO:0007669"/>
    <property type="project" value="InterPro"/>
</dbReference>
<dbReference type="PANTHER" id="PTHR36999">
    <property type="entry name" value="ISOCITRATE DEHYDROGENASE [NADP]"/>
    <property type="match status" value="1"/>
</dbReference>
<organism evidence="8 9">
    <name type="scientific">Effrenium voratum</name>
    <dbReference type="NCBI Taxonomy" id="2562239"/>
    <lineage>
        <taxon>Eukaryota</taxon>
        <taxon>Sar</taxon>
        <taxon>Alveolata</taxon>
        <taxon>Dinophyceae</taxon>
        <taxon>Suessiales</taxon>
        <taxon>Symbiodiniaceae</taxon>
        <taxon>Effrenium</taxon>
    </lineage>
</organism>
<protein>
    <recommendedName>
        <fullName evidence="10">Isocitrate dehydrogenase (NADP(+))</fullName>
    </recommendedName>
</protein>
<keyword evidence="3" id="KW-0816">Tricarboxylic acid cycle</keyword>
<keyword evidence="7" id="KW-0560">Oxidoreductase</keyword>
<dbReference type="GO" id="GO:0046872">
    <property type="term" value="F:metal ion binding"/>
    <property type="evidence" value="ECO:0007669"/>
    <property type="project" value="UniProtKB-KW"/>
</dbReference>
<gene>
    <name evidence="8" type="ORF">EVOR1521_LOCUS3331</name>
</gene>
<evidence type="ECO:0000313" key="9">
    <source>
        <dbReference type="Proteomes" id="UP001178507"/>
    </source>
</evidence>
<sequence length="753" mass="83807">MSYTYTDEAPMLATHAFYPIVQGFCAQAKIPVQLKDISVAGRLLSQFPEYLTDAQREEDILSQLGELAKSGKANIIKLPNVSASLPQLKECIAELQGKGYQIPSYPEDQDPKDDKEKEIKARYAKALGSAVNPVLREGNSDRRAAVPVKEYAFKYPHSMGKWLPESKTHVSSMEDGDFYSHEKSVTLKEPCEVRIEHLSEEGKVTVLKDKLALQKDEVLDASFMNCKMLRRFYEEQIAEAKEQGVLFSLHLKATMMKVSDPIMFGHCVKAYFKDVFEKYAATFEKLGVNANNGLGDLYKKIAALPDSEKAQIEADLKATYERQPRMAMVDSHKGITNLHVPSDIIIDNSMPTAIRAGGKMWDADDTEQDFKATIPDRSYAGVFSECVEFCKQHGAFDPKTMGACPNVGLMAQKAEEYGSHPTTFEAKEDGTIRIVDIKTGAVLLGHRLHKGDIWRSCQTKDAPIKDWVKLAVHRCRENNFPKNDRPCKAIFWLDPARAHDCNIISKVLQYLPDFDTKNLDLEILSPAEAMRVTCLRAKEGLNTITVTGNVLRDYLTDLFPILELGTSAKMLSIVPMLAGGGMYETGAGGSAPKHVQQFTKEGHLRWDSLGEYLALSESIQDLAREQGNSVAAALGSALDKAVGTFLSANKNPSRKVKEMDNRGSHYWIARYWAEELAKQDKAPALQQTFAEISRELLKSEETILKDLIECQGSAVDIGGYYRVDKAKADRAMNPSQTLNSIIQRIAQGPDAKL</sequence>
<dbReference type="NCBIfam" id="TIGR00178">
    <property type="entry name" value="monomer_idh"/>
    <property type="match status" value="1"/>
</dbReference>
<dbReference type="Gene3D" id="3.40.718.10">
    <property type="entry name" value="Isopropylmalate Dehydrogenase"/>
    <property type="match status" value="1"/>
</dbReference>
<evidence type="ECO:0000256" key="7">
    <source>
        <dbReference type="ARBA" id="ARBA00023002"/>
    </source>
</evidence>
<evidence type="ECO:0000256" key="2">
    <source>
        <dbReference type="ARBA" id="ARBA00022435"/>
    </source>
</evidence>
<keyword evidence="6" id="KW-0521">NADP</keyword>
<keyword evidence="2" id="KW-0329">Glyoxylate bypass</keyword>
<evidence type="ECO:0000256" key="1">
    <source>
        <dbReference type="ARBA" id="ARBA00001946"/>
    </source>
</evidence>
<evidence type="ECO:0000256" key="5">
    <source>
        <dbReference type="ARBA" id="ARBA00022842"/>
    </source>
</evidence>
<comment type="cofactor">
    <cofactor evidence="1">
        <name>Mg(2+)</name>
        <dbReference type="ChEBI" id="CHEBI:18420"/>
    </cofactor>
</comment>
<keyword evidence="4" id="KW-0479">Metal-binding</keyword>
<dbReference type="AlphaFoldDB" id="A0AA36HQP1"/>
<dbReference type="SUPFAM" id="SSF53659">
    <property type="entry name" value="Isocitrate/Isopropylmalate dehydrogenase-like"/>
    <property type="match status" value="1"/>
</dbReference>
<dbReference type="GO" id="GO:0006099">
    <property type="term" value="P:tricarboxylic acid cycle"/>
    <property type="evidence" value="ECO:0007669"/>
    <property type="project" value="UniProtKB-KW"/>
</dbReference>
<reference evidence="8" key="1">
    <citation type="submission" date="2023-08" db="EMBL/GenBank/DDBJ databases">
        <authorList>
            <person name="Chen Y."/>
            <person name="Shah S."/>
            <person name="Dougan E. K."/>
            <person name="Thang M."/>
            <person name="Chan C."/>
        </authorList>
    </citation>
    <scope>NUCLEOTIDE SEQUENCE</scope>
</reference>
<dbReference type="EMBL" id="CAUJNA010000202">
    <property type="protein sequence ID" value="CAJ1373549.1"/>
    <property type="molecule type" value="Genomic_DNA"/>
</dbReference>
<evidence type="ECO:0000256" key="3">
    <source>
        <dbReference type="ARBA" id="ARBA00022532"/>
    </source>
</evidence>
<name>A0AA36HQP1_9DINO</name>
<keyword evidence="9" id="KW-1185">Reference proteome</keyword>
<dbReference type="InterPro" id="IPR004436">
    <property type="entry name" value="Isocitrate_DH_NADP_mono"/>
</dbReference>
<dbReference type="PIRSF" id="PIRSF009407">
    <property type="entry name" value="IDH_monmr"/>
    <property type="match status" value="1"/>
</dbReference>
<evidence type="ECO:0000256" key="6">
    <source>
        <dbReference type="ARBA" id="ARBA00022857"/>
    </source>
</evidence>
<evidence type="ECO:0000256" key="4">
    <source>
        <dbReference type="ARBA" id="ARBA00022723"/>
    </source>
</evidence>